<dbReference type="SUPFAM" id="SSF57850">
    <property type="entry name" value="RING/U-box"/>
    <property type="match status" value="1"/>
</dbReference>
<dbReference type="eggNOG" id="KOG0167">
    <property type="taxonomic scope" value="Eukaryota"/>
</dbReference>
<dbReference type="EnsemblProtists" id="EOD23089">
    <property type="protein sequence ID" value="EOD23089"/>
    <property type="gene ID" value="EMIHUDRAFT_195664"/>
</dbReference>
<dbReference type="CDD" id="cd16655">
    <property type="entry name" value="RING-Ubox_WDSUB1-like"/>
    <property type="match status" value="1"/>
</dbReference>
<dbReference type="Proteomes" id="UP000013827">
    <property type="component" value="Unassembled WGS sequence"/>
</dbReference>
<feature type="domain" description="U-box" evidence="2">
    <location>
        <begin position="274"/>
        <end position="347"/>
    </location>
</feature>
<evidence type="ECO:0000256" key="1">
    <source>
        <dbReference type="SAM" id="Coils"/>
    </source>
</evidence>
<evidence type="ECO:0000313" key="3">
    <source>
        <dbReference type="EnsemblProtists" id="EOD23089"/>
    </source>
</evidence>
<dbReference type="KEGG" id="ehx:EMIHUDRAFT_195664"/>
<name>A0A0D3JHV4_EMIH1</name>
<dbReference type="InterPro" id="IPR052085">
    <property type="entry name" value="WD-SAM-U-box"/>
</dbReference>
<keyword evidence="1" id="KW-0175">Coiled coil</keyword>
<dbReference type="PaxDb" id="2903-EOD23089"/>
<dbReference type="RefSeq" id="XP_005775518.1">
    <property type="nucleotide sequence ID" value="XM_005775461.1"/>
</dbReference>
<keyword evidence="4" id="KW-1185">Reference proteome</keyword>
<accession>A0A0D3JHV4</accession>
<evidence type="ECO:0000259" key="2">
    <source>
        <dbReference type="PROSITE" id="PS51698"/>
    </source>
</evidence>
<sequence>MCSSCEFSDLGKNRQFFGGGQQGPEIKRHFWFRGFATNIEIRPILRYPFCTTFGFLVQIDLWILKAHARAQQVRSEAAETLRAQASERAAAGRRLKQEREAAARREAALKAEAGRVLEGRDEAEAARRTAEEAASAAWPWGGGRGGVRLLTARSCEQALVAAEEARLTAEKVLAKEVAKAEASHAGVLEISRARLMANDKLRTEASQARKSAKEQQAAAEVAERDASASRAKVAQLQGEELEHLSGAGQLEALLDENISALSRIQKARLARLATVPDDFKCCITLEIMTDPVMAADGHSYERSEIERWLAIKSTSPLTREALEHTHTFPNHALRGRIQDWQARSLGI</sequence>
<dbReference type="PANTHER" id="PTHR46573:SF1">
    <property type="entry name" value="WD REPEAT, SAM AND U-BOX DOMAIN-CONTAINING PROTEIN 1"/>
    <property type="match status" value="1"/>
</dbReference>
<dbReference type="InterPro" id="IPR013083">
    <property type="entry name" value="Znf_RING/FYVE/PHD"/>
</dbReference>
<dbReference type="GeneID" id="17268636"/>
<dbReference type="Gene3D" id="3.30.40.10">
    <property type="entry name" value="Zinc/RING finger domain, C3HC4 (zinc finger)"/>
    <property type="match status" value="1"/>
</dbReference>
<dbReference type="SMART" id="SM00504">
    <property type="entry name" value="Ubox"/>
    <property type="match status" value="1"/>
</dbReference>
<dbReference type="GO" id="GO:0004842">
    <property type="term" value="F:ubiquitin-protein transferase activity"/>
    <property type="evidence" value="ECO:0007669"/>
    <property type="project" value="InterPro"/>
</dbReference>
<feature type="coiled-coil region" evidence="1">
    <location>
        <begin position="198"/>
        <end position="239"/>
    </location>
</feature>
<dbReference type="HOGENOM" id="CLU_800309_0_0_1"/>
<proteinExistence type="predicted"/>
<reference evidence="3" key="2">
    <citation type="submission" date="2024-10" db="UniProtKB">
        <authorList>
            <consortium name="EnsemblProtists"/>
        </authorList>
    </citation>
    <scope>IDENTIFICATION</scope>
</reference>
<dbReference type="PROSITE" id="PS51698">
    <property type="entry name" value="U_BOX"/>
    <property type="match status" value="1"/>
</dbReference>
<protein>
    <recommendedName>
        <fullName evidence="2">U-box domain-containing protein</fullName>
    </recommendedName>
</protein>
<dbReference type="AlphaFoldDB" id="A0A0D3JHV4"/>
<organism evidence="3 4">
    <name type="scientific">Emiliania huxleyi (strain CCMP1516)</name>
    <dbReference type="NCBI Taxonomy" id="280463"/>
    <lineage>
        <taxon>Eukaryota</taxon>
        <taxon>Haptista</taxon>
        <taxon>Haptophyta</taxon>
        <taxon>Prymnesiophyceae</taxon>
        <taxon>Isochrysidales</taxon>
        <taxon>Noelaerhabdaceae</taxon>
        <taxon>Emiliania</taxon>
    </lineage>
</organism>
<dbReference type="Pfam" id="PF04564">
    <property type="entry name" value="U-box"/>
    <property type="match status" value="1"/>
</dbReference>
<evidence type="ECO:0000313" key="4">
    <source>
        <dbReference type="Proteomes" id="UP000013827"/>
    </source>
</evidence>
<dbReference type="PANTHER" id="PTHR46573">
    <property type="entry name" value="WD REPEAT, SAM AND U-BOX DOMAIN-CONTAINING PROTEIN 1"/>
    <property type="match status" value="1"/>
</dbReference>
<reference evidence="4" key="1">
    <citation type="journal article" date="2013" name="Nature">
        <title>Pan genome of the phytoplankton Emiliania underpins its global distribution.</title>
        <authorList>
            <person name="Read B.A."/>
            <person name="Kegel J."/>
            <person name="Klute M.J."/>
            <person name="Kuo A."/>
            <person name="Lefebvre S.C."/>
            <person name="Maumus F."/>
            <person name="Mayer C."/>
            <person name="Miller J."/>
            <person name="Monier A."/>
            <person name="Salamov A."/>
            <person name="Young J."/>
            <person name="Aguilar M."/>
            <person name="Claverie J.M."/>
            <person name="Frickenhaus S."/>
            <person name="Gonzalez K."/>
            <person name="Herman E.K."/>
            <person name="Lin Y.C."/>
            <person name="Napier J."/>
            <person name="Ogata H."/>
            <person name="Sarno A.F."/>
            <person name="Shmutz J."/>
            <person name="Schroeder D."/>
            <person name="de Vargas C."/>
            <person name="Verret F."/>
            <person name="von Dassow P."/>
            <person name="Valentin K."/>
            <person name="Van de Peer Y."/>
            <person name="Wheeler G."/>
            <person name="Dacks J.B."/>
            <person name="Delwiche C.F."/>
            <person name="Dyhrman S.T."/>
            <person name="Glockner G."/>
            <person name="John U."/>
            <person name="Richards T."/>
            <person name="Worden A.Z."/>
            <person name="Zhang X."/>
            <person name="Grigoriev I.V."/>
            <person name="Allen A.E."/>
            <person name="Bidle K."/>
            <person name="Borodovsky M."/>
            <person name="Bowler C."/>
            <person name="Brownlee C."/>
            <person name="Cock J.M."/>
            <person name="Elias M."/>
            <person name="Gladyshev V.N."/>
            <person name="Groth M."/>
            <person name="Guda C."/>
            <person name="Hadaegh A."/>
            <person name="Iglesias-Rodriguez M.D."/>
            <person name="Jenkins J."/>
            <person name="Jones B.M."/>
            <person name="Lawson T."/>
            <person name="Leese F."/>
            <person name="Lindquist E."/>
            <person name="Lobanov A."/>
            <person name="Lomsadze A."/>
            <person name="Malik S.B."/>
            <person name="Marsh M.E."/>
            <person name="Mackinder L."/>
            <person name="Mock T."/>
            <person name="Mueller-Roeber B."/>
            <person name="Pagarete A."/>
            <person name="Parker M."/>
            <person name="Probert I."/>
            <person name="Quesneville H."/>
            <person name="Raines C."/>
            <person name="Rensing S.A."/>
            <person name="Riano-Pachon D.M."/>
            <person name="Richier S."/>
            <person name="Rokitta S."/>
            <person name="Shiraiwa Y."/>
            <person name="Soanes D.M."/>
            <person name="van der Giezen M."/>
            <person name="Wahlund T.M."/>
            <person name="Williams B."/>
            <person name="Wilson W."/>
            <person name="Wolfe G."/>
            <person name="Wurch L.L."/>
        </authorList>
    </citation>
    <scope>NUCLEOTIDE SEQUENCE</scope>
</reference>
<dbReference type="InterPro" id="IPR003613">
    <property type="entry name" value="Ubox_domain"/>
</dbReference>
<dbReference type="GO" id="GO:0016567">
    <property type="term" value="P:protein ubiquitination"/>
    <property type="evidence" value="ECO:0007669"/>
    <property type="project" value="InterPro"/>
</dbReference>